<name>A0A0C9USH2_SPHS4</name>
<organism evidence="1 2">
    <name type="scientific">Sphaerobolus stellatus (strain SS14)</name>
    <dbReference type="NCBI Taxonomy" id="990650"/>
    <lineage>
        <taxon>Eukaryota</taxon>
        <taxon>Fungi</taxon>
        <taxon>Dikarya</taxon>
        <taxon>Basidiomycota</taxon>
        <taxon>Agaricomycotina</taxon>
        <taxon>Agaricomycetes</taxon>
        <taxon>Phallomycetidae</taxon>
        <taxon>Geastrales</taxon>
        <taxon>Sphaerobolaceae</taxon>
        <taxon>Sphaerobolus</taxon>
    </lineage>
</organism>
<proteinExistence type="predicted"/>
<evidence type="ECO:0000313" key="1">
    <source>
        <dbReference type="EMBL" id="KIJ45793.1"/>
    </source>
</evidence>
<dbReference type="EMBL" id="KN837110">
    <property type="protein sequence ID" value="KIJ45793.1"/>
    <property type="molecule type" value="Genomic_DNA"/>
</dbReference>
<gene>
    <name evidence="1" type="ORF">M422DRAFT_46413</name>
</gene>
<dbReference type="AlphaFoldDB" id="A0A0C9USH2"/>
<sequence length="313" mass="35491">MIHPCLWNNSFADWHPSLEVISIDDQALGSRPPSLLSDLAPRLKSFDALNLWLEGILSPEMMSRLAALTARITSQALLLFHNLGSVSYLSTRMSPGNIPELFDNIPNVTGARLMIDQSNVRKMAKFSPIDLCQRDYSLEHILDEISEKLTSVKYFCIEGPGLFWVLGHGFVDECASLVGFAEKTTVEYIRVYDTTTATEGMVWPWYRIIRDGQKKYMEHKRMQNYRLVSYDGIEVGFHDSTLLILKRLGPNSYSRLSPEDISRFESCQNIIYLVVYLSPVPRNMIYIKTCPTFPSPVRSAIANGILVTQKLGD</sequence>
<protein>
    <submittedName>
        <fullName evidence="1">Uncharacterized protein</fullName>
    </submittedName>
</protein>
<keyword evidence="2" id="KW-1185">Reference proteome</keyword>
<reference evidence="1 2" key="1">
    <citation type="submission" date="2014-06" db="EMBL/GenBank/DDBJ databases">
        <title>Evolutionary Origins and Diversification of the Mycorrhizal Mutualists.</title>
        <authorList>
            <consortium name="DOE Joint Genome Institute"/>
            <consortium name="Mycorrhizal Genomics Consortium"/>
            <person name="Kohler A."/>
            <person name="Kuo A."/>
            <person name="Nagy L.G."/>
            <person name="Floudas D."/>
            <person name="Copeland A."/>
            <person name="Barry K.W."/>
            <person name="Cichocki N."/>
            <person name="Veneault-Fourrey C."/>
            <person name="LaButti K."/>
            <person name="Lindquist E.A."/>
            <person name="Lipzen A."/>
            <person name="Lundell T."/>
            <person name="Morin E."/>
            <person name="Murat C."/>
            <person name="Riley R."/>
            <person name="Ohm R."/>
            <person name="Sun H."/>
            <person name="Tunlid A."/>
            <person name="Henrissat B."/>
            <person name="Grigoriev I.V."/>
            <person name="Hibbett D.S."/>
            <person name="Martin F."/>
        </authorList>
    </citation>
    <scope>NUCLEOTIDE SEQUENCE [LARGE SCALE GENOMIC DNA]</scope>
    <source>
        <strain evidence="1 2">SS14</strain>
    </source>
</reference>
<dbReference type="Proteomes" id="UP000054279">
    <property type="component" value="Unassembled WGS sequence"/>
</dbReference>
<accession>A0A0C9USH2</accession>
<evidence type="ECO:0000313" key="2">
    <source>
        <dbReference type="Proteomes" id="UP000054279"/>
    </source>
</evidence>
<dbReference type="HOGENOM" id="CLU_888946_0_0_1"/>